<sequence length="238" mass="26447">MASVGLSKFVSEAEVEDAKRKRQEEWDRVRQPDDPKTAPEPEPSDMRPLFDRLEEQRLKKEADREESRQLKNLVKGLDSDEVDFLDQVDDLRARHERAQREEERRELEEFKLRTQFARPAVEPEKIEAKKPANSSDRKETNSQAKLLAGAIKRKASEAGLGDGGGSSGDVAKRSGDVAATESSPADQPTTTQAMHVLGVLPGLGSYDSDSSKENSDNSSEEDVAVPARDLLGRVIHQQ</sequence>
<dbReference type="Proteomes" id="UP000192247">
    <property type="component" value="Unassembled WGS sequence"/>
</dbReference>
<feature type="region of interest" description="Disordered" evidence="3">
    <location>
        <begin position="57"/>
        <end position="76"/>
    </location>
</feature>
<dbReference type="Pfam" id="PF10187">
    <property type="entry name" value="FAM192A_Fyv6_N"/>
    <property type="match status" value="1"/>
</dbReference>
<dbReference type="PANTHER" id="PTHR13495">
    <property type="entry name" value="NEFA-INTERACTING NUCLEAR PROTEIN NIP30"/>
    <property type="match status" value="1"/>
</dbReference>
<keyword evidence="2" id="KW-0539">Nucleus</keyword>
<dbReference type="PANTHER" id="PTHR13495:SF0">
    <property type="entry name" value="PSME3-INTERACTING PROTEIN"/>
    <property type="match status" value="1"/>
</dbReference>
<comment type="subcellular location">
    <subcellularLocation>
        <location evidence="1">Nucleus</location>
    </subcellularLocation>
</comment>
<protein>
    <recommendedName>
        <fullName evidence="4">FAM192A/Fyv6 N-terminal domain-containing protein</fullName>
    </recommendedName>
</protein>
<feature type="region of interest" description="Disordered" evidence="3">
    <location>
        <begin position="1"/>
        <end position="51"/>
    </location>
</feature>
<reference evidence="5 6" key="1">
    <citation type="journal article" date="2017" name="Gigascience">
        <title>Draft genome of the honey bee ectoparasitic mite, Tropilaelaps mercedesae, is shaped by the parasitic life history.</title>
        <authorList>
            <person name="Dong X."/>
            <person name="Armstrong S.D."/>
            <person name="Xia D."/>
            <person name="Makepeace B.L."/>
            <person name="Darby A.C."/>
            <person name="Kadowaki T."/>
        </authorList>
    </citation>
    <scope>NUCLEOTIDE SEQUENCE [LARGE SCALE GENOMIC DNA]</scope>
    <source>
        <strain evidence="5">Wuxi-XJTLU</strain>
    </source>
</reference>
<evidence type="ECO:0000256" key="2">
    <source>
        <dbReference type="ARBA" id="ARBA00023242"/>
    </source>
</evidence>
<feature type="compositionally biased region" description="Basic and acidic residues" evidence="3">
    <location>
        <begin position="57"/>
        <end position="69"/>
    </location>
</feature>
<dbReference type="FunCoup" id="A0A1V9XIC2">
    <property type="interactions" value="1510"/>
</dbReference>
<dbReference type="EMBL" id="MNPL01010362">
    <property type="protein sequence ID" value="OQR73171.1"/>
    <property type="molecule type" value="Genomic_DNA"/>
</dbReference>
<feature type="region of interest" description="Disordered" evidence="3">
    <location>
        <begin position="115"/>
        <end position="238"/>
    </location>
</feature>
<proteinExistence type="predicted"/>
<dbReference type="InterPro" id="IPR019331">
    <property type="entry name" value="FAM192A/Fyv6_N"/>
</dbReference>
<evidence type="ECO:0000256" key="1">
    <source>
        <dbReference type="ARBA" id="ARBA00004123"/>
    </source>
</evidence>
<feature type="compositionally biased region" description="Polar residues" evidence="3">
    <location>
        <begin position="180"/>
        <end position="193"/>
    </location>
</feature>
<evidence type="ECO:0000313" key="5">
    <source>
        <dbReference type="EMBL" id="OQR73171.1"/>
    </source>
</evidence>
<feature type="domain" description="FAM192A/Fyv6 N-terminal" evidence="4">
    <location>
        <begin position="9"/>
        <end position="111"/>
    </location>
</feature>
<gene>
    <name evidence="5" type="ORF">BIW11_01186</name>
</gene>
<organism evidence="5 6">
    <name type="scientific">Tropilaelaps mercedesae</name>
    <dbReference type="NCBI Taxonomy" id="418985"/>
    <lineage>
        <taxon>Eukaryota</taxon>
        <taxon>Metazoa</taxon>
        <taxon>Ecdysozoa</taxon>
        <taxon>Arthropoda</taxon>
        <taxon>Chelicerata</taxon>
        <taxon>Arachnida</taxon>
        <taxon>Acari</taxon>
        <taxon>Parasitiformes</taxon>
        <taxon>Mesostigmata</taxon>
        <taxon>Gamasina</taxon>
        <taxon>Dermanyssoidea</taxon>
        <taxon>Laelapidae</taxon>
        <taxon>Tropilaelaps</taxon>
    </lineage>
</organism>
<name>A0A1V9XIC2_9ACAR</name>
<dbReference type="AlphaFoldDB" id="A0A1V9XIC2"/>
<feature type="compositionally biased region" description="Basic and acidic residues" evidence="3">
    <location>
        <begin position="121"/>
        <end position="140"/>
    </location>
</feature>
<keyword evidence="6" id="KW-1185">Reference proteome</keyword>
<evidence type="ECO:0000256" key="3">
    <source>
        <dbReference type="SAM" id="MobiDB-lite"/>
    </source>
</evidence>
<feature type="compositionally biased region" description="Basic and acidic residues" evidence="3">
    <location>
        <begin position="16"/>
        <end position="51"/>
    </location>
</feature>
<dbReference type="STRING" id="418985.A0A1V9XIC2"/>
<evidence type="ECO:0000259" key="4">
    <source>
        <dbReference type="Pfam" id="PF10187"/>
    </source>
</evidence>
<accession>A0A1V9XIC2</accession>
<comment type="caution">
    <text evidence="5">The sequence shown here is derived from an EMBL/GenBank/DDBJ whole genome shotgun (WGS) entry which is preliminary data.</text>
</comment>
<dbReference type="InParanoid" id="A0A1V9XIC2"/>
<evidence type="ECO:0000313" key="6">
    <source>
        <dbReference type="Proteomes" id="UP000192247"/>
    </source>
</evidence>
<dbReference type="OrthoDB" id="75807at2759"/>
<dbReference type="InterPro" id="IPR039845">
    <property type="entry name" value="FAM192A"/>
</dbReference>
<dbReference type="GO" id="GO:0005634">
    <property type="term" value="C:nucleus"/>
    <property type="evidence" value="ECO:0007669"/>
    <property type="project" value="UniProtKB-SubCell"/>
</dbReference>